<dbReference type="InterPro" id="IPR051786">
    <property type="entry name" value="ASN_synthetase/amidase"/>
</dbReference>
<evidence type="ECO:0000256" key="1">
    <source>
        <dbReference type="ARBA" id="ARBA00005752"/>
    </source>
</evidence>
<reference evidence="9 10" key="1">
    <citation type="journal article" date="2006" name="Science">
        <title>Genome of rice cluster I archaea -- the key methane producers in the rice rhizosphere.</title>
        <authorList>
            <person name="Erkel C."/>
            <person name="Kube M."/>
            <person name="Reinhardt R."/>
            <person name="Liesack W."/>
        </authorList>
    </citation>
    <scope>NUCLEOTIDE SEQUENCE [LARGE SCALE GENOMIC DNA]</scope>
    <source>
        <strain evidence="10">DSM 22066 / NBRC 105507 / MRE50</strain>
    </source>
</reference>
<dbReference type="GO" id="GO:0005524">
    <property type="term" value="F:ATP binding"/>
    <property type="evidence" value="ECO:0007669"/>
    <property type="project" value="UniProtKB-KW"/>
</dbReference>
<keyword evidence="2 5" id="KW-0547">Nucleotide-binding</keyword>
<dbReference type="GO" id="GO:0004066">
    <property type="term" value="F:asparagine synthase (glutamine-hydrolyzing) activity"/>
    <property type="evidence" value="ECO:0007669"/>
    <property type="project" value="UniProtKB-EC"/>
</dbReference>
<evidence type="ECO:0000313" key="9">
    <source>
        <dbReference type="EMBL" id="CAJ37119.1"/>
    </source>
</evidence>
<evidence type="ECO:0000256" key="5">
    <source>
        <dbReference type="PIRNR" id="PIRNR001589"/>
    </source>
</evidence>
<dbReference type="PROSITE" id="PS51278">
    <property type="entry name" value="GATASE_TYPE_2"/>
    <property type="match status" value="1"/>
</dbReference>
<dbReference type="EC" id="6.3.5.4" evidence="5"/>
<keyword evidence="6" id="KW-0061">Asparagine biosynthesis</keyword>
<dbReference type="Gene3D" id="3.60.20.10">
    <property type="entry name" value="Glutamine Phosphoribosylpyrophosphate, subunit 1, domain 1"/>
    <property type="match status" value="1"/>
</dbReference>
<gene>
    <name evidence="9" type="primary">asnB-1</name>
    <name evidence="9" type="ORF">RCIX1956</name>
</gene>
<dbReference type="InterPro" id="IPR033738">
    <property type="entry name" value="AsnB_N"/>
</dbReference>
<dbReference type="InterPro" id="IPR014729">
    <property type="entry name" value="Rossmann-like_a/b/a_fold"/>
</dbReference>
<dbReference type="InterPro" id="IPR006426">
    <property type="entry name" value="Asn_synth_AEB"/>
</dbReference>
<dbReference type="PATRIC" id="fig|351160.9.peg.1161"/>
<keyword evidence="9" id="KW-0436">Ligase</keyword>
<dbReference type="OrthoDB" id="8692at2157"/>
<dbReference type="CDD" id="cd00712">
    <property type="entry name" value="AsnB"/>
    <property type="match status" value="1"/>
</dbReference>
<evidence type="ECO:0000256" key="2">
    <source>
        <dbReference type="ARBA" id="ARBA00022741"/>
    </source>
</evidence>
<dbReference type="NCBIfam" id="TIGR01536">
    <property type="entry name" value="asn_synth_AEB"/>
    <property type="match status" value="1"/>
</dbReference>
<dbReference type="KEGG" id="rci:RCIX1956"/>
<dbReference type="InterPro" id="IPR017932">
    <property type="entry name" value="GATase_2_dom"/>
</dbReference>
<dbReference type="InterPro" id="IPR001962">
    <property type="entry name" value="Asn_synthase"/>
</dbReference>
<feature type="domain" description="Glutamine amidotransferase type-2" evidence="8">
    <location>
        <begin position="2"/>
        <end position="208"/>
    </location>
</feature>
<dbReference type="AlphaFoldDB" id="Q0W3C4"/>
<evidence type="ECO:0000256" key="3">
    <source>
        <dbReference type="ARBA" id="ARBA00022840"/>
    </source>
</evidence>
<feature type="active site" description="For GATase activity" evidence="6">
    <location>
        <position position="2"/>
    </location>
</feature>
<dbReference type="PANTHER" id="PTHR43284">
    <property type="entry name" value="ASPARAGINE SYNTHETASE (GLUTAMINE-HYDROLYZING)"/>
    <property type="match status" value="1"/>
</dbReference>
<dbReference type="RefSeq" id="WP_012035453.1">
    <property type="nucleotide sequence ID" value="NC_009464.1"/>
</dbReference>
<keyword evidence="3 5" id="KW-0067">ATP-binding</keyword>
<dbReference type="Pfam" id="PF00733">
    <property type="entry name" value="Asn_synthase"/>
    <property type="match status" value="1"/>
</dbReference>
<feature type="binding site" evidence="7">
    <location>
        <position position="95"/>
    </location>
    <ligand>
        <name>L-glutamine</name>
        <dbReference type="ChEBI" id="CHEBI:58359"/>
    </ligand>
</feature>
<dbReference type="Pfam" id="PF13537">
    <property type="entry name" value="GATase_7"/>
    <property type="match status" value="1"/>
</dbReference>
<organism evidence="9 10">
    <name type="scientific">Methanocella arvoryzae (strain DSM 22066 / NBRC 105507 / MRE50)</name>
    <dbReference type="NCBI Taxonomy" id="351160"/>
    <lineage>
        <taxon>Archaea</taxon>
        <taxon>Methanobacteriati</taxon>
        <taxon>Methanobacteriota</taxon>
        <taxon>Stenosarchaea group</taxon>
        <taxon>Methanomicrobia</taxon>
        <taxon>Methanocellales</taxon>
        <taxon>Methanocellaceae</taxon>
        <taxon>Methanocella</taxon>
    </lineage>
</organism>
<dbReference type="STRING" id="351160.RCIX1956"/>
<protein>
    <recommendedName>
        <fullName evidence="5">Putative asparagine synthetase [glutamine-hydrolyzing]</fullName>
        <ecNumber evidence="5">6.3.5.4</ecNumber>
    </recommendedName>
</protein>
<evidence type="ECO:0000256" key="4">
    <source>
        <dbReference type="ARBA" id="ARBA00022962"/>
    </source>
</evidence>
<keyword evidence="6" id="KW-0028">Amino-acid biosynthesis</keyword>
<name>Q0W3C4_METAR</name>
<dbReference type="CDD" id="cd01991">
    <property type="entry name" value="Asn_synthase_B_C"/>
    <property type="match status" value="1"/>
</dbReference>
<dbReference type="GeneID" id="5144807"/>
<dbReference type="InterPro" id="IPR029055">
    <property type="entry name" value="Ntn_hydrolases_N"/>
</dbReference>
<evidence type="ECO:0000256" key="7">
    <source>
        <dbReference type="PIRSR" id="PIRSR001589-2"/>
    </source>
</evidence>
<proteinExistence type="inferred from homology"/>
<dbReference type="GO" id="GO:0006529">
    <property type="term" value="P:asparagine biosynthetic process"/>
    <property type="evidence" value="ECO:0007669"/>
    <property type="project" value="UniProtKB-KW"/>
</dbReference>
<dbReference type="SUPFAM" id="SSF56235">
    <property type="entry name" value="N-terminal nucleophile aminohydrolases (Ntn hydrolases)"/>
    <property type="match status" value="1"/>
</dbReference>
<dbReference type="eggNOG" id="arCOG00071">
    <property type="taxonomic scope" value="Archaea"/>
</dbReference>
<dbReference type="PANTHER" id="PTHR43284:SF1">
    <property type="entry name" value="ASPARAGINE SYNTHETASE"/>
    <property type="match status" value="1"/>
</dbReference>
<dbReference type="Proteomes" id="UP000000663">
    <property type="component" value="Chromosome"/>
</dbReference>
<dbReference type="EMBL" id="AM114193">
    <property type="protein sequence ID" value="CAJ37119.1"/>
    <property type="molecule type" value="Genomic_DNA"/>
</dbReference>
<comment type="similarity">
    <text evidence="1">Belongs to the asparagine synthetase family.</text>
</comment>
<dbReference type="SUPFAM" id="SSF52402">
    <property type="entry name" value="Adenine nucleotide alpha hydrolases-like"/>
    <property type="match status" value="1"/>
</dbReference>
<dbReference type="Gene3D" id="3.40.50.620">
    <property type="entry name" value="HUPs"/>
    <property type="match status" value="1"/>
</dbReference>
<keyword evidence="10" id="KW-1185">Reference proteome</keyword>
<accession>Q0W3C4</accession>
<dbReference type="PIRSF" id="PIRSF001589">
    <property type="entry name" value="Asn_synthetase_glu-h"/>
    <property type="match status" value="1"/>
</dbReference>
<feature type="binding site" evidence="7">
    <location>
        <position position="283"/>
    </location>
    <ligand>
        <name>ATP</name>
        <dbReference type="ChEBI" id="CHEBI:30616"/>
    </ligand>
</feature>
<evidence type="ECO:0000259" key="8">
    <source>
        <dbReference type="PROSITE" id="PS51278"/>
    </source>
</evidence>
<keyword evidence="4 6" id="KW-0315">Glutamine amidotransferase</keyword>
<sequence length="620" mass="71877">MCGINGFNWKDLRLISQMNDVTRHRGPDDHGIYQDEMVSLGHNRLSIIDLSEKGRQPMSSEDGTVWITYNGEIYNYRELRRELLEKGHRFRSDTDTEVIIHAYEEFGHDFVRRLRGMWAFCIYDQNRGTLLLSRDQFGIKPLYYHLSPGKIIFSSMISGILCHEIQTAPRARAIMEYLAFNLEDHGTDTFFENIQSLATDSLLLYDLKSHEHRYLKWYDRKPRTTATAAAPDIKTLFTESVRQRTIADVPIGSCLSGGVDSSAIVCILDQLLDGDFCTYSFVVPGSPIDESKYIREIGRTTGARQLFTALDPDSFLAEIADFVAAQEEPVGGLSPYAQYRVMKLAHEHGAKVLLDGQGGDELFAGYVYYYSYYFYELFRSFRWLKLAREMLLYSRNSRKTYSSALFGFLLLPRAIQVRLWKSRLNTWINHAYLKQVCGDTYDPRWSRMPLNDILNLSLFSTAIPEMMRWEDKNSMRWSIETRPPFLDVDLVEAMASVPAEEKLQDGKTKVIFRKAMDDILPPLIRDRKDKIGFAAPADEFFRNEKIIAFCENIIYSDSFRSRPYWKWPEVEKIFRDHITGRRNAGDLIFKWINLELWLRHFFEGRNISGAGPIPVFTSTP</sequence>
<comment type="catalytic activity">
    <reaction evidence="5">
        <text>L-aspartate + L-glutamine + ATP + H2O = L-asparagine + L-glutamate + AMP + diphosphate + H(+)</text>
        <dbReference type="Rhea" id="RHEA:12228"/>
        <dbReference type="ChEBI" id="CHEBI:15377"/>
        <dbReference type="ChEBI" id="CHEBI:15378"/>
        <dbReference type="ChEBI" id="CHEBI:29985"/>
        <dbReference type="ChEBI" id="CHEBI:29991"/>
        <dbReference type="ChEBI" id="CHEBI:30616"/>
        <dbReference type="ChEBI" id="CHEBI:33019"/>
        <dbReference type="ChEBI" id="CHEBI:58048"/>
        <dbReference type="ChEBI" id="CHEBI:58359"/>
        <dbReference type="ChEBI" id="CHEBI:456215"/>
        <dbReference type="EC" id="6.3.5.4"/>
    </reaction>
</comment>
<evidence type="ECO:0000256" key="6">
    <source>
        <dbReference type="PIRSR" id="PIRSR001589-1"/>
    </source>
</evidence>
<evidence type="ECO:0000313" key="10">
    <source>
        <dbReference type="Proteomes" id="UP000000663"/>
    </source>
</evidence>